<gene>
    <name evidence="1" type="ORF">GmarT_34230</name>
</gene>
<accession>A0ABX5YPE8</accession>
<dbReference type="EMBL" id="CP042910">
    <property type="protein sequence ID" value="QEG17541.1"/>
    <property type="molecule type" value="Genomic_DNA"/>
</dbReference>
<dbReference type="GeneID" id="98647934"/>
<sequence length="326" mass="37926">MRKEKIKELYELRIITDNPVFEGFALKETPSLLGRDNLQDDITPGYGVTDLNKKWCQEKLHRKWQTPEVIGRVVPFNDYPGIDMYFPAFSSRACGYLKDFLLPNGELLPLATDVGEYYFYNITTISDALNTQKSDCEYAPMTIDFFEFHKQKLLGLSIFRIYQWPMGVIVTDSFVDRVLSSGLSGFRFVKIWPYKRGEDWRIQGKKTHKKAAIRKDLKKQTLVLFLQLNKEKPISTEKKAIKKLEDELDAQLVLQSIDAPYFGSYEGIDTLDGEYRLFLSCPDVDALSEKLQPWLNHLEWPNSAYIMKRYGDMYDSDAEETLEQLK</sequence>
<keyword evidence="2" id="KW-1185">Reference proteome</keyword>
<dbReference type="RefSeq" id="WP_002647461.1">
    <property type="nucleotide sequence ID" value="NZ_CP042910.1"/>
</dbReference>
<name>A0ABX5YPE8_9PLAN</name>
<dbReference type="Proteomes" id="UP000322887">
    <property type="component" value="Chromosome"/>
</dbReference>
<evidence type="ECO:0000313" key="1">
    <source>
        <dbReference type="EMBL" id="QEG17541.1"/>
    </source>
</evidence>
<reference evidence="1 2" key="1">
    <citation type="submission" date="2019-08" db="EMBL/GenBank/DDBJ databases">
        <title>Deep-cultivation of Planctomycetes and their phenomic and genomic characterization uncovers novel biology.</title>
        <authorList>
            <person name="Wiegand S."/>
            <person name="Jogler M."/>
            <person name="Boedeker C."/>
            <person name="Pinto D."/>
            <person name="Vollmers J."/>
            <person name="Rivas-Marin E."/>
            <person name="Kohn T."/>
            <person name="Peeters S.H."/>
            <person name="Heuer A."/>
            <person name="Rast P."/>
            <person name="Oberbeckmann S."/>
            <person name="Bunk B."/>
            <person name="Jeske O."/>
            <person name="Meyerdierks A."/>
            <person name="Storesund J.E."/>
            <person name="Kallscheuer N."/>
            <person name="Luecker S."/>
            <person name="Lage O.M."/>
            <person name="Pohl T."/>
            <person name="Merkel B.J."/>
            <person name="Hornburger P."/>
            <person name="Mueller R.-W."/>
            <person name="Bruemmer F."/>
            <person name="Labrenz M."/>
            <person name="Spormann A.M."/>
            <person name="Op den Camp H."/>
            <person name="Overmann J."/>
            <person name="Amann R."/>
            <person name="Jetten M.S.M."/>
            <person name="Mascher T."/>
            <person name="Medema M.H."/>
            <person name="Devos D.P."/>
            <person name="Kaster A.-K."/>
            <person name="Ovreas L."/>
            <person name="Rohde M."/>
            <person name="Galperin M.Y."/>
            <person name="Jogler C."/>
        </authorList>
    </citation>
    <scope>NUCLEOTIDE SEQUENCE [LARGE SCALE GENOMIC DNA]</scope>
    <source>
        <strain evidence="1 2">DSM 8797</strain>
    </source>
</reference>
<organism evidence="1 2">
    <name type="scientific">Gimesia maris</name>
    <dbReference type="NCBI Taxonomy" id="122"/>
    <lineage>
        <taxon>Bacteria</taxon>
        <taxon>Pseudomonadati</taxon>
        <taxon>Planctomycetota</taxon>
        <taxon>Planctomycetia</taxon>
        <taxon>Planctomycetales</taxon>
        <taxon>Planctomycetaceae</taxon>
        <taxon>Gimesia</taxon>
    </lineage>
</organism>
<evidence type="ECO:0000313" key="2">
    <source>
        <dbReference type="Proteomes" id="UP000322887"/>
    </source>
</evidence>
<proteinExistence type="predicted"/>
<protein>
    <submittedName>
        <fullName evidence="1">Uncharacterized protein</fullName>
    </submittedName>
</protein>